<feature type="non-terminal residue" evidence="2">
    <location>
        <position position="120"/>
    </location>
</feature>
<evidence type="ECO:0000313" key="3">
    <source>
        <dbReference type="Proteomes" id="UP001352852"/>
    </source>
</evidence>
<dbReference type="Proteomes" id="UP001352852">
    <property type="component" value="Unassembled WGS sequence"/>
</dbReference>
<accession>A0ABU7CSV8</accession>
<name>A0ABU7CSV8_9TELE</name>
<evidence type="ECO:0000313" key="2">
    <source>
        <dbReference type="EMBL" id="MED6266031.1"/>
    </source>
</evidence>
<proteinExistence type="predicted"/>
<dbReference type="EMBL" id="JAHUTJ010005063">
    <property type="protein sequence ID" value="MED6266031.1"/>
    <property type="molecule type" value="Genomic_DNA"/>
</dbReference>
<gene>
    <name evidence="2" type="ORF">CHARACLAT_031414</name>
</gene>
<evidence type="ECO:0000256" key="1">
    <source>
        <dbReference type="SAM" id="MobiDB-lite"/>
    </source>
</evidence>
<organism evidence="2 3">
    <name type="scientific">Characodon lateralis</name>
    <dbReference type="NCBI Taxonomy" id="208331"/>
    <lineage>
        <taxon>Eukaryota</taxon>
        <taxon>Metazoa</taxon>
        <taxon>Chordata</taxon>
        <taxon>Craniata</taxon>
        <taxon>Vertebrata</taxon>
        <taxon>Euteleostomi</taxon>
        <taxon>Actinopterygii</taxon>
        <taxon>Neopterygii</taxon>
        <taxon>Teleostei</taxon>
        <taxon>Neoteleostei</taxon>
        <taxon>Acanthomorphata</taxon>
        <taxon>Ovalentaria</taxon>
        <taxon>Atherinomorphae</taxon>
        <taxon>Cyprinodontiformes</taxon>
        <taxon>Goodeidae</taxon>
        <taxon>Characodon</taxon>
    </lineage>
</organism>
<feature type="region of interest" description="Disordered" evidence="1">
    <location>
        <begin position="11"/>
        <end position="34"/>
    </location>
</feature>
<sequence>WGSKIKNLRENRINRKPNNSWKKGTEKRQKRRLPENVLSSRLPWTEQNELPVMPRCVRMRRLPSRTFYRLNRQTRRQGRRRYSERGALFQGYSFDFPMVHPLPTSFHRRPDCRRLGTLLL</sequence>
<keyword evidence="3" id="KW-1185">Reference proteome</keyword>
<feature type="non-terminal residue" evidence="2">
    <location>
        <position position="1"/>
    </location>
</feature>
<reference evidence="2 3" key="1">
    <citation type="submission" date="2021-06" db="EMBL/GenBank/DDBJ databases">
        <authorList>
            <person name="Palmer J.M."/>
        </authorList>
    </citation>
    <scope>NUCLEOTIDE SEQUENCE [LARGE SCALE GENOMIC DNA]</scope>
    <source>
        <strain evidence="2 3">CL_MEX2019</strain>
        <tissue evidence="2">Muscle</tissue>
    </source>
</reference>
<comment type="caution">
    <text evidence="2">The sequence shown here is derived from an EMBL/GenBank/DDBJ whole genome shotgun (WGS) entry which is preliminary data.</text>
</comment>
<protein>
    <submittedName>
        <fullName evidence="2">Uncharacterized protein</fullName>
    </submittedName>
</protein>